<evidence type="ECO:0000256" key="1">
    <source>
        <dbReference type="SAM" id="Phobius"/>
    </source>
</evidence>
<gene>
    <name evidence="2" type="ORF">SAMN04489742_0169</name>
</gene>
<reference evidence="2 3" key="1">
    <citation type="submission" date="2016-10" db="EMBL/GenBank/DDBJ databases">
        <authorList>
            <person name="de Groot N.N."/>
        </authorList>
    </citation>
    <scope>NUCLEOTIDE SEQUENCE [LARGE SCALE GENOMIC DNA]</scope>
    <source>
        <strain evidence="2 3">DSM 20117</strain>
    </source>
</reference>
<dbReference type="Proteomes" id="UP000181917">
    <property type="component" value="Unassembled WGS sequence"/>
</dbReference>
<evidence type="ECO:0000313" key="2">
    <source>
        <dbReference type="EMBL" id="SDQ03766.1"/>
    </source>
</evidence>
<dbReference type="AlphaFoldDB" id="A0A1H0XMB6"/>
<name>A0A1H0XMB6_9MICC</name>
<dbReference type="OrthoDB" id="4965702at2"/>
<feature type="transmembrane region" description="Helical" evidence="1">
    <location>
        <begin position="13"/>
        <end position="34"/>
    </location>
</feature>
<sequence length="192" mass="21333">MLDFSAPGNASEILWAGVLTLIAIVGSVLISIWIQRKDFDRREKEQTESFNQRQAEVNATLTAQAEADLQKWRRHMAERMIDLISQAASYAIDRKGSRAAILQDAEGIHTILHMDNNDEFGMGAWIESKCRELIAVPHVHSQAEYNHVADVAGRAKVKPMLWAYASDAISDDPEIAKAKDEAHGHASRDVSA</sequence>
<protein>
    <submittedName>
        <fullName evidence="2">Uncharacterized protein</fullName>
    </submittedName>
</protein>
<accession>A0A1H0XMB6</accession>
<dbReference type="STRING" id="37928.SAMN04489742_0169"/>
<evidence type="ECO:0000313" key="3">
    <source>
        <dbReference type="Proteomes" id="UP000181917"/>
    </source>
</evidence>
<keyword evidence="1" id="KW-0472">Membrane</keyword>
<proteinExistence type="predicted"/>
<keyword evidence="1" id="KW-0812">Transmembrane</keyword>
<keyword evidence="3" id="KW-1185">Reference proteome</keyword>
<dbReference type="RefSeq" id="WP_011777024.1">
    <property type="nucleotide sequence ID" value="NZ_FNKH01000001.1"/>
</dbReference>
<dbReference type="EMBL" id="FNKH01000001">
    <property type="protein sequence ID" value="SDQ03766.1"/>
    <property type="molecule type" value="Genomic_DNA"/>
</dbReference>
<keyword evidence="1" id="KW-1133">Transmembrane helix</keyword>
<organism evidence="2 3">
    <name type="scientific">Crystallibacter crystallopoietes</name>
    <dbReference type="NCBI Taxonomy" id="37928"/>
    <lineage>
        <taxon>Bacteria</taxon>
        <taxon>Bacillati</taxon>
        <taxon>Actinomycetota</taxon>
        <taxon>Actinomycetes</taxon>
        <taxon>Micrococcales</taxon>
        <taxon>Micrococcaceae</taxon>
        <taxon>Crystallibacter</taxon>
    </lineage>
</organism>